<keyword evidence="3 4" id="KW-0560">Oxidoreductase</keyword>
<dbReference type="RefSeq" id="WP_378201273.1">
    <property type="nucleotide sequence ID" value="NZ_JBHMBK010000029.1"/>
</dbReference>
<dbReference type="InterPro" id="IPR014105">
    <property type="entry name" value="Carotenoid/retinoid_OxRdtase"/>
</dbReference>
<dbReference type="PANTHER" id="PTHR43734">
    <property type="entry name" value="PHYTOENE DESATURASE"/>
    <property type="match status" value="1"/>
</dbReference>
<keyword evidence="2 4" id="KW-0125">Carotenoid biosynthesis</keyword>
<reference evidence="7 8" key="1">
    <citation type="submission" date="2024-09" db="EMBL/GenBank/DDBJ databases">
        <authorList>
            <person name="Sun Q."/>
            <person name="Mori K."/>
        </authorList>
    </citation>
    <scope>NUCLEOTIDE SEQUENCE [LARGE SCALE GENOMIC DNA]</scope>
    <source>
        <strain evidence="7 8">JCM 13852</strain>
    </source>
</reference>
<gene>
    <name evidence="7" type="ORF">ACFFTO_31540</name>
</gene>
<proteinExistence type="inferred from homology"/>
<evidence type="ECO:0000313" key="7">
    <source>
        <dbReference type="EMBL" id="MFB9688732.1"/>
    </source>
</evidence>
<dbReference type="PANTHER" id="PTHR43734:SF1">
    <property type="entry name" value="PHYTOENE DESATURASE"/>
    <property type="match status" value="1"/>
</dbReference>
<dbReference type="SUPFAM" id="SSF51905">
    <property type="entry name" value="FAD/NAD(P)-binding domain"/>
    <property type="match status" value="1"/>
</dbReference>
<evidence type="ECO:0000256" key="2">
    <source>
        <dbReference type="ARBA" id="ARBA00022746"/>
    </source>
</evidence>
<comment type="caution">
    <text evidence="7">The sequence shown here is derived from an EMBL/GenBank/DDBJ whole genome shotgun (WGS) entry which is preliminary data.</text>
</comment>
<comment type="pathway">
    <text evidence="1 4">Carotenoid biosynthesis.</text>
</comment>
<dbReference type="InterPro" id="IPR036188">
    <property type="entry name" value="FAD/NAD-bd_sf"/>
</dbReference>
<comment type="similarity">
    <text evidence="4">Belongs to the carotenoid/retinoid oxidoreductase family.</text>
</comment>
<evidence type="ECO:0000256" key="5">
    <source>
        <dbReference type="SAM" id="MobiDB-lite"/>
    </source>
</evidence>
<sequence>MSRVIVVGGGMGGLASAARLAAAGHRVTVLERSASCGGKLGTYTRDGFTFDTGPSLLTLPSVYRELFAATGADLDELVDIVPVDPACRYRFADGTELAVPHERAAVPDALDAAFGGGAGAEWRALMRDAERLWGLVGEPVLRRPLHGTRDLLRHAGGVRDLVAIAPWRTLRGIGRRRLSDPRARMLLDRYATYTGSDPRRLPAVLSVVPFVEQEFGAWHVRGGLRRLADALVERLAVLGADVRTGAEVTAIETGPTGVRGVRLADGERLAASVVVANADAAHVYGDLLDDPRARRPRRALRRTQPSLAGFVLLLALRGTTPDPSHHRVLFPARYDAEFDAIFGRAPRPVGDPAVYVCAPEDPQLHPPGCEAWFVLVNAPRHDPPSGVDWTAPGLAEDYADRVLELLAARGLDVRNRLLWREIRTPADLARDAGAPGGAIYGSSSNGPRAALLRPANATPVPGLYLASGSAHPGGGLPLVAMSAEIVAGLVGPPPRRRNQPGTAAGSDAVNDSFLASDAVNDSLLASDAVKESFTAPASAALPAPPERPRDTHPEVGQADE</sequence>
<dbReference type="Proteomes" id="UP001589535">
    <property type="component" value="Unassembled WGS sequence"/>
</dbReference>
<evidence type="ECO:0000259" key="6">
    <source>
        <dbReference type="Pfam" id="PF01593"/>
    </source>
</evidence>
<dbReference type="NCBIfam" id="TIGR02734">
    <property type="entry name" value="crtI_fam"/>
    <property type="match status" value="1"/>
</dbReference>
<name>A0ABV5UBH8_9PSEU</name>
<feature type="domain" description="Amine oxidase" evidence="6">
    <location>
        <begin position="11"/>
        <end position="303"/>
    </location>
</feature>
<feature type="region of interest" description="Disordered" evidence="5">
    <location>
        <begin position="491"/>
        <end position="510"/>
    </location>
</feature>
<dbReference type="InterPro" id="IPR002937">
    <property type="entry name" value="Amino_oxidase"/>
</dbReference>
<keyword evidence="8" id="KW-1185">Reference proteome</keyword>
<dbReference type="Gene3D" id="3.50.50.60">
    <property type="entry name" value="FAD/NAD(P)-binding domain"/>
    <property type="match status" value="2"/>
</dbReference>
<evidence type="ECO:0000256" key="4">
    <source>
        <dbReference type="RuleBase" id="RU362075"/>
    </source>
</evidence>
<accession>A0ABV5UBH8</accession>
<dbReference type="Pfam" id="PF01593">
    <property type="entry name" value="Amino_oxidase"/>
    <property type="match status" value="1"/>
</dbReference>
<protein>
    <submittedName>
        <fullName evidence="7">Phytoene desaturase family protein</fullName>
    </submittedName>
</protein>
<evidence type="ECO:0000256" key="3">
    <source>
        <dbReference type="ARBA" id="ARBA00023002"/>
    </source>
</evidence>
<organism evidence="7 8">
    <name type="scientific">Amycolatopsis plumensis</name>
    <dbReference type="NCBI Taxonomy" id="236508"/>
    <lineage>
        <taxon>Bacteria</taxon>
        <taxon>Bacillati</taxon>
        <taxon>Actinomycetota</taxon>
        <taxon>Actinomycetes</taxon>
        <taxon>Pseudonocardiales</taxon>
        <taxon>Pseudonocardiaceae</taxon>
        <taxon>Amycolatopsis</taxon>
    </lineage>
</organism>
<dbReference type="EMBL" id="JBHMBK010000029">
    <property type="protein sequence ID" value="MFB9688732.1"/>
    <property type="molecule type" value="Genomic_DNA"/>
</dbReference>
<evidence type="ECO:0000313" key="8">
    <source>
        <dbReference type="Proteomes" id="UP001589535"/>
    </source>
</evidence>
<feature type="region of interest" description="Disordered" evidence="5">
    <location>
        <begin position="535"/>
        <end position="560"/>
    </location>
</feature>
<evidence type="ECO:0000256" key="1">
    <source>
        <dbReference type="ARBA" id="ARBA00004829"/>
    </source>
</evidence>